<feature type="transmembrane region" description="Helical" evidence="1">
    <location>
        <begin position="185"/>
        <end position="202"/>
    </location>
</feature>
<proteinExistence type="predicted"/>
<dbReference type="Proteomes" id="UP000284361">
    <property type="component" value="Unassembled WGS sequence"/>
</dbReference>
<accession>A0A3E4Z6E2</accession>
<dbReference type="RefSeq" id="WP_117702349.1">
    <property type="nucleotide sequence ID" value="NZ_CAUCUV010000014.1"/>
</dbReference>
<dbReference type="EMBL" id="QRJS01000003">
    <property type="protein sequence ID" value="RHH50324.1"/>
    <property type="molecule type" value="Genomic_DNA"/>
</dbReference>
<keyword evidence="1" id="KW-0812">Transmembrane</keyword>
<dbReference type="AlphaFoldDB" id="A0A3E4Z6E2"/>
<evidence type="ECO:0000313" key="2">
    <source>
        <dbReference type="EMBL" id="RGM88944.1"/>
    </source>
</evidence>
<feature type="transmembrane region" description="Helical" evidence="1">
    <location>
        <begin position="233"/>
        <end position="253"/>
    </location>
</feature>
<reference evidence="5 6" key="1">
    <citation type="submission" date="2018-08" db="EMBL/GenBank/DDBJ databases">
        <title>A genome reference for cultivated species of the human gut microbiota.</title>
        <authorList>
            <person name="Zou Y."/>
            <person name="Xue W."/>
            <person name="Luo G."/>
        </authorList>
    </citation>
    <scope>NUCLEOTIDE SEQUENCE [LARGE SCALE GENOMIC DNA]</scope>
    <source>
        <strain evidence="4 7">AM17-44</strain>
        <strain evidence="3 6">AM31-10</strain>
        <strain evidence="2 5">OM06-2</strain>
    </source>
</reference>
<keyword evidence="1" id="KW-0472">Membrane</keyword>
<organism evidence="2 5">
    <name type="scientific">Phocaeicola plebeius</name>
    <dbReference type="NCBI Taxonomy" id="310297"/>
    <lineage>
        <taxon>Bacteria</taxon>
        <taxon>Pseudomonadati</taxon>
        <taxon>Bacteroidota</taxon>
        <taxon>Bacteroidia</taxon>
        <taxon>Bacteroidales</taxon>
        <taxon>Bacteroidaceae</taxon>
        <taxon>Phocaeicola</taxon>
    </lineage>
</organism>
<evidence type="ECO:0000313" key="7">
    <source>
        <dbReference type="Proteomes" id="UP000284998"/>
    </source>
</evidence>
<dbReference type="Proteomes" id="UP000284998">
    <property type="component" value="Unassembled WGS sequence"/>
</dbReference>
<dbReference type="EMBL" id="QSTW01000016">
    <property type="protein sequence ID" value="RGM88944.1"/>
    <property type="molecule type" value="Genomic_DNA"/>
</dbReference>
<feature type="transmembrane region" description="Helical" evidence="1">
    <location>
        <begin position="209"/>
        <end position="227"/>
    </location>
</feature>
<dbReference type="Proteomes" id="UP000260814">
    <property type="component" value="Unassembled WGS sequence"/>
</dbReference>
<evidence type="ECO:0000313" key="6">
    <source>
        <dbReference type="Proteomes" id="UP000284361"/>
    </source>
</evidence>
<dbReference type="EMBL" id="QSJG01000002">
    <property type="protein sequence ID" value="RHD58522.1"/>
    <property type="molecule type" value="Genomic_DNA"/>
</dbReference>
<protein>
    <submittedName>
        <fullName evidence="2">Uncharacterized protein</fullName>
    </submittedName>
</protein>
<name>A0A3E4Z6E2_9BACT</name>
<evidence type="ECO:0000256" key="1">
    <source>
        <dbReference type="SAM" id="Phobius"/>
    </source>
</evidence>
<sequence length="333" mass="38120">MKQEEVIYIEGVNKREIKSIVKRFCSEESGKGVRFTVYLHRLEGKAYALNFPQAIPFDLFCELLFKLDTLPNDKRKVRAYCKRKQKGSGLPAESMIYVNDSSKSDFAAVDTKGNVYEDDINTEPYSFKSTGEQAIYIPFMDTKFPSASNIHAFRATEEKFSLWQRICNKVQGFMEDWRSCTSGCLPIIIVLGLFCYSASLNLRTADGNLSWYLLLIGVLVGLLTSFTKHRYSINVVIVWFAIPVLIYIPNYYFSGPLEKRKAVIEKIYKGGRHKRTTFARLRFGNDDTFTIGYKVNENLMHVGDTCILNIGKGLWGMDVCRGVMCNGKQIWEH</sequence>
<gene>
    <name evidence="4" type="ORF">DW204_02035</name>
    <name evidence="3" type="ORF">DW789_01570</name>
    <name evidence="2" type="ORF">DXB87_11990</name>
</gene>
<comment type="caution">
    <text evidence="2">The sequence shown here is derived from an EMBL/GenBank/DDBJ whole genome shotgun (WGS) entry which is preliminary data.</text>
</comment>
<evidence type="ECO:0000313" key="4">
    <source>
        <dbReference type="EMBL" id="RHH50324.1"/>
    </source>
</evidence>
<keyword evidence="1" id="KW-1133">Transmembrane helix</keyword>
<evidence type="ECO:0000313" key="3">
    <source>
        <dbReference type="EMBL" id="RHD58522.1"/>
    </source>
</evidence>
<evidence type="ECO:0000313" key="5">
    <source>
        <dbReference type="Proteomes" id="UP000260814"/>
    </source>
</evidence>